<organism evidence="3 4">
    <name type="scientific">Heligmosomoides polygyrus</name>
    <name type="common">Parasitic roundworm</name>
    <dbReference type="NCBI Taxonomy" id="6339"/>
    <lineage>
        <taxon>Eukaryota</taxon>
        <taxon>Metazoa</taxon>
        <taxon>Ecdysozoa</taxon>
        <taxon>Nematoda</taxon>
        <taxon>Chromadorea</taxon>
        <taxon>Rhabditida</taxon>
        <taxon>Rhabditina</taxon>
        <taxon>Rhabditomorpha</taxon>
        <taxon>Strongyloidea</taxon>
        <taxon>Heligmosomidae</taxon>
        <taxon>Heligmosomoides</taxon>
    </lineage>
</organism>
<evidence type="ECO:0000313" key="3">
    <source>
        <dbReference type="Proteomes" id="UP000050761"/>
    </source>
</evidence>
<evidence type="ECO:0000313" key="4">
    <source>
        <dbReference type="WBParaSite" id="HPBE_0002327901-mRNA-1"/>
    </source>
</evidence>
<gene>
    <name evidence="2" type="ORF">HPBE_LOCUS23278</name>
</gene>
<dbReference type="Proteomes" id="UP000050761">
    <property type="component" value="Unassembled WGS sequence"/>
</dbReference>
<proteinExistence type="predicted"/>
<evidence type="ECO:0000313" key="2">
    <source>
        <dbReference type="EMBL" id="VDP37775.1"/>
    </source>
</evidence>
<accession>A0A183GKQ9</accession>
<evidence type="ECO:0000256" key="1">
    <source>
        <dbReference type="SAM" id="MobiDB-lite"/>
    </source>
</evidence>
<feature type="region of interest" description="Disordered" evidence="1">
    <location>
        <begin position="1"/>
        <end position="30"/>
    </location>
</feature>
<accession>A0A3P8E0F5</accession>
<dbReference type="EMBL" id="UZAH01034888">
    <property type="protein sequence ID" value="VDP37775.1"/>
    <property type="molecule type" value="Genomic_DNA"/>
</dbReference>
<sequence>MDGLLACAGNPNEEHSSGEPSSFRERQIGLNCGGPRAYDEERQVATLAEMNSEYYFGPVGELCVVES</sequence>
<dbReference type="AlphaFoldDB" id="A0A183GKQ9"/>
<reference evidence="4" key="2">
    <citation type="submission" date="2019-09" db="UniProtKB">
        <authorList>
            <consortium name="WormBaseParasite"/>
        </authorList>
    </citation>
    <scope>IDENTIFICATION</scope>
</reference>
<name>A0A183GKQ9_HELPZ</name>
<protein>
    <submittedName>
        <fullName evidence="2 4">Uncharacterized protein</fullName>
    </submittedName>
</protein>
<dbReference type="WBParaSite" id="HPBE_0002327901-mRNA-1">
    <property type="protein sequence ID" value="HPBE_0002327901-mRNA-1"/>
    <property type="gene ID" value="HPBE_0002327901"/>
</dbReference>
<feature type="compositionally biased region" description="Basic and acidic residues" evidence="1">
    <location>
        <begin position="12"/>
        <end position="27"/>
    </location>
</feature>
<keyword evidence="3" id="KW-1185">Reference proteome</keyword>
<dbReference type="OrthoDB" id="5787168at2759"/>
<reference evidence="2 3" key="1">
    <citation type="submission" date="2018-11" db="EMBL/GenBank/DDBJ databases">
        <authorList>
            <consortium name="Pathogen Informatics"/>
        </authorList>
    </citation>
    <scope>NUCLEOTIDE SEQUENCE [LARGE SCALE GENOMIC DNA]</scope>
</reference>